<evidence type="ECO:0000259" key="2">
    <source>
        <dbReference type="Pfam" id="PF18007"/>
    </source>
</evidence>
<dbReference type="EMBL" id="JAAMPJ010000005">
    <property type="protein sequence ID" value="NGY61242.1"/>
    <property type="molecule type" value="Genomic_DNA"/>
</dbReference>
<gene>
    <name evidence="3" type="ORF">G7043_20150</name>
</gene>
<feature type="compositionally biased region" description="Low complexity" evidence="1">
    <location>
        <begin position="129"/>
        <end position="143"/>
    </location>
</feature>
<organism evidence="3 4">
    <name type="scientific">Lentzea alba</name>
    <dbReference type="NCBI Taxonomy" id="2714351"/>
    <lineage>
        <taxon>Bacteria</taxon>
        <taxon>Bacillati</taxon>
        <taxon>Actinomycetota</taxon>
        <taxon>Actinomycetes</taxon>
        <taxon>Pseudonocardiales</taxon>
        <taxon>Pseudonocardiaceae</taxon>
        <taxon>Lentzea</taxon>
    </lineage>
</organism>
<evidence type="ECO:0000313" key="4">
    <source>
        <dbReference type="Proteomes" id="UP000481360"/>
    </source>
</evidence>
<evidence type="ECO:0000313" key="3">
    <source>
        <dbReference type="EMBL" id="NGY61242.1"/>
    </source>
</evidence>
<sequence length="143" mass="14665">MAADWLLVETFGGSRCEPTVLAAGSNPKNMVPLRSVLGRGPFLADALGVTARVIESRQSVEARTTTGRRRVIGHPLLAYGGLVHGVYLWVGPLDEDPPPRAPGTSTSRGTSAADLTICSGSTGRGRTSGGTSTTSLSSSPTSG</sequence>
<protein>
    <submittedName>
        <fullName evidence="3">DUF5593 domain-containing protein</fullName>
    </submittedName>
</protein>
<accession>A0A7C9RUX2</accession>
<keyword evidence="4" id="KW-1185">Reference proteome</keyword>
<dbReference type="Pfam" id="PF18007">
    <property type="entry name" value="Rv3651-like_N"/>
    <property type="match status" value="1"/>
</dbReference>
<dbReference type="AlphaFoldDB" id="A0A7C9RUX2"/>
<reference evidence="3 4" key="1">
    <citation type="submission" date="2020-03" db="EMBL/GenBank/DDBJ databases">
        <title>Isolation and identification of active actinomycetes.</title>
        <authorList>
            <person name="Sun X."/>
        </authorList>
    </citation>
    <scope>NUCLEOTIDE SEQUENCE [LARGE SCALE GENOMIC DNA]</scope>
    <source>
        <strain evidence="3 4">NEAU-D13</strain>
    </source>
</reference>
<evidence type="ECO:0000256" key="1">
    <source>
        <dbReference type="SAM" id="MobiDB-lite"/>
    </source>
</evidence>
<comment type="caution">
    <text evidence="3">The sequence shown here is derived from an EMBL/GenBank/DDBJ whole genome shotgun (WGS) entry which is preliminary data.</text>
</comment>
<dbReference type="Proteomes" id="UP000481360">
    <property type="component" value="Unassembled WGS sequence"/>
</dbReference>
<feature type="region of interest" description="Disordered" evidence="1">
    <location>
        <begin position="93"/>
        <end position="143"/>
    </location>
</feature>
<dbReference type="InterPro" id="IPR041458">
    <property type="entry name" value="Rv3651-like_N"/>
</dbReference>
<name>A0A7C9RUX2_9PSEU</name>
<proteinExistence type="predicted"/>
<feature type="domain" description="Rv3651-like N-terminal" evidence="2">
    <location>
        <begin position="4"/>
        <end position="99"/>
    </location>
</feature>